<reference evidence="4 5" key="1">
    <citation type="submission" date="2019-11" db="EMBL/GenBank/DDBJ databases">
        <title>First report of rice panicle blight caused by Xanthomonas sp. in Iran.</title>
        <authorList>
            <person name="Mirghasempour S.A."/>
            <person name="Huang S."/>
            <person name="Brady C.L."/>
            <person name="Studholme D.J."/>
        </authorList>
    </citation>
    <scope>NUCLEOTIDE SEQUENCE [LARGE SCALE GENOMIC DNA]</scope>
    <source>
        <strain evidence="2 5">ASD011</strain>
        <strain evidence="4">SAM114</strain>
    </source>
</reference>
<evidence type="ECO:0000313" key="4">
    <source>
        <dbReference type="Proteomes" id="UP000437931"/>
    </source>
</evidence>
<name>A0A6N7QHB9_9XANT</name>
<comment type="caution">
    <text evidence="2">The sequence shown here is derived from an EMBL/GenBank/DDBJ whole genome shotgun (WGS) entry which is preliminary data.</text>
</comment>
<gene>
    <name evidence="2" type="ORF">GIY21_07625</name>
    <name evidence="3" type="ORF">GIY22_07620</name>
</gene>
<dbReference type="AlphaFoldDB" id="A0A6N7QHB9"/>
<evidence type="ECO:0000256" key="1">
    <source>
        <dbReference type="SAM" id="MobiDB-lite"/>
    </source>
</evidence>
<feature type="compositionally biased region" description="Low complexity" evidence="1">
    <location>
        <begin position="136"/>
        <end position="149"/>
    </location>
</feature>
<organism evidence="2 5">
    <name type="scientific">Xanthomonas sontii</name>
    <dbReference type="NCBI Taxonomy" id="2650745"/>
    <lineage>
        <taxon>Bacteria</taxon>
        <taxon>Pseudomonadati</taxon>
        <taxon>Pseudomonadota</taxon>
        <taxon>Gammaproteobacteria</taxon>
        <taxon>Lysobacterales</taxon>
        <taxon>Lysobacteraceae</taxon>
        <taxon>Xanthomonas</taxon>
    </lineage>
</organism>
<feature type="compositionally biased region" description="Low complexity" evidence="1">
    <location>
        <begin position="114"/>
        <end position="127"/>
    </location>
</feature>
<evidence type="ECO:0000313" key="5">
    <source>
        <dbReference type="Proteomes" id="UP000439314"/>
    </source>
</evidence>
<evidence type="ECO:0000313" key="2">
    <source>
        <dbReference type="EMBL" id="MRH00162.1"/>
    </source>
</evidence>
<dbReference type="EMBL" id="WJPN01000005">
    <property type="protein sequence ID" value="MRH00162.1"/>
    <property type="molecule type" value="Genomic_DNA"/>
</dbReference>
<sequence>MLRHRCDRCLPGGSPCDCAVRHGPPALRRRVQLPPDELDQAEFPVDDVPRRLGAEARQERILAIRLPRACFDPLLRATAPSTFDPARFASQATWKDAIERSDVRLQWDPDSVAAGAARAGPRAASQRGAEHRAGQPALSSAAAPHAPGARCKRCRHGIMHTAHDTRRA</sequence>
<reference evidence="3" key="2">
    <citation type="journal article" date="2020" name="Plant Dis.">
        <title>A Grain Rot of Rice in Iran Caused by a Xanthomonas Strain Closely Related to X. sacchari.</title>
        <authorList>
            <person name="Mirghasempour S.A."/>
            <person name="Huang S."/>
            <person name="Studholme D.J."/>
            <person name="Brady C.L."/>
        </authorList>
    </citation>
    <scope>NUCLEOTIDE SEQUENCE</scope>
    <source>
        <strain evidence="3">SAM114</strain>
    </source>
</reference>
<dbReference type="Proteomes" id="UP000437931">
    <property type="component" value="Unassembled WGS sequence"/>
</dbReference>
<accession>A0A6N7QHB9</accession>
<evidence type="ECO:0000313" key="3">
    <source>
        <dbReference type="EMBL" id="MRH74494.1"/>
    </source>
</evidence>
<feature type="region of interest" description="Disordered" evidence="1">
    <location>
        <begin position="114"/>
        <end position="150"/>
    </location>
</feature>
<dbReference type="InterPro" id="IPR025633">
    <property type="entry name" value="DUF4291"/>
</dbReference>
<dbReference type="EMBL" id="WJPM01000005">
    <property type="protein sequence ID" value="MRH74494.1"/>
    <property type="molecule type" value="Genomic_DNA"/>
</dbReference>
<protein>
    <submittedName>
        <fullName evidence="2">DUF4291 family protein</fullName>
    </submittedName>
</protein>
<keyword evidence="4" id="KW-1185">Reference proteome</keyword>
<proteinExistence type="predicted"/>
<dbReference type="Pfam" id="PF14124">
    <property type="entry name" value="DUF4291"/>
    <property type="match status" value="1"/>
</dbReference>
<dbReference type="Proteomes" id="UP000439314">
    <property type="component" value="Unassembled WGS sequence"/>
</dbReference>